<dbReference type="PANTHER" id="PTHR43318">
    <property type="entry name" value="UDP-N-ACETYLGLUCOSAMINE 4,6-DEHYDRATASE"/>
    <property type="match status" value="1"/>
</dbReference>
<proteinExistence type="inferred from homology"/>
<dbReference type="EMBL" id="JACSQO010000003">
    <property type="protein sequence ID" value="MBD7944191.1"/>
    <property type="molecule type" value="Genomic_DNA"/>
</dbReference>
<gene>
    <name evidence="3" type="ORF">H9650_08675</name>
</gene>
<protein>
    <submittedName>
        <fullName evidence="3">Polysaccharide biosynthesis protein</fullName>
    </submittedName>
</protein>
<dbReference type="PANTHER" id="PTHR43318:SF2">
    <property type="entry name" value="UDP-N-ACETYLGLUCOSAMINE 4,6-DEHYDRATASE (INVERTING)"/>
    <property type="match status" value="1"/>
</dbReference>
<dbReference type="Proteomes" id="UP000640786">
    <property type="component" value="Unassembled WGS sequence"/>
</dbReference>
<dbReference type="InterPro" id="IPR003869">
    <property type="entry name" value="Polysac_CapD-like"/>
</dbReference>
<dbReference type="Pfam" id="PF02719">
    <property type="entry name" value="Polysacc_synt_2"/>
    <property type="match status" value="1"/>
</dbReference>
<keyword evidence="4" id="KW-1185">Reference proteome</keyword>
<dbReference type="RefSeq" id="WP_144538509.1">
    <property type="nucleotide sequence ID" value="NZ_JACSQO010000003.1"/>
</dbReference>
<dbReference type="InterPro" id="IPR036291">
    <property type="entry name" value="NAD(P)-bd_dom_sf"/>
</dbReference>
<evidence type="ECO:0000313" key="3">
    <source>
        <dbReference type="EMBL" id="MBD7944191.1"/>
    </source>
</evidence>
<feature type="domain" description="Polysaccharide biosynthesis protein CapD-like" evidence="2">
    <location>
        <begin position="7"/>
        <end position="270"/>
    </location>
</feature>
<dbReference type="Gene3D" id="3.40.50.720">
    <property type="entry name" value="NAD(P)-binding Rossmann-like Domain"/>
    <property type="match status" value="1"/>
</dbReference>
<organism evidence="3 4">
    <name type="scientific">Psychrobacillus faecigallinarum</name>
    <dbReference type="NCBI Taxonomy" id="2762235"/>
    <lineage>
        <taxon>Bacteria</taxon>
        <taxon>Bacillati</taxon>
        <taxon>Bacillota</taxon>
        <taxon>Bacilli</taxon>
        <taxon>Bacillales</taxon>
        <taxon>Bacillaceae</taxon>
        <taxon>Psychrobacillus</taxon>
    </lineage>
</organism>
<evidence type="ECO:0000256" key="1">
    <source>
        <dbReference type="ARBA" id="ARBA00007430"/>
    </source>
</evidence>
<dbReference type="SUPFAM" id="SSF51735">
    <property type="entry name" value="NAD(P)-binding Rossmann-fold domains"/>
    <property type="match status" value="1"/>
</dbReference>
<evidence type="ECO:0000313" key="4">
    <source>
        <dbReference type="Proteomes" id="UP000640786"/>
    </source>
</evidence>
<comment type="similarity">
    <text evidence="1">Belongs to the polysaccharide synthase family.</text>
</comment>
<dbReference type="InterPro" id="IPR051203">
    <property type="entry name" value="Polysaccharide_Synthase-Rel"/>
</dbReference>
<evidence type="ECO:0000259" key="2">
    <source>
        <dbReference type="Pfam" id="PF02719"/>
    </source>
</evidence>
<dbReference type="CDD" id="cd05237">
    <property type="entry name" value="UDP_invert_4-6DH_SDR_e"/>
    <property type="match status" value="1"/>
</dbReference>
<accession>A0ABR8R8Q0</accession>
<sequence>MFTNSTILITGGTGSWGIELTDQLLPFNPKKIIILSRNEDKQVTLRRSLDDSRIHFFLGDIRDREALNHACQQVDYVFHLAALKHVTVCEENPLEAFKTNVLGTYNVIEASIANKVKKVIYVSTDKAADPANTYGMTKALGEKLIIHANNTSSTTRFMCLRGGNVLGSSGSVVPLFIKQLQEDNQILITDKAMTRYFVTPQYAIKTLLQAAELGNGGEIFVMKMDACKILDLAEVLIEYYQKKDVSLIEIGARRGEKIHEALIAENERPLASIFNNNLILISNTGSNNEQAIPDVLLDTNNIIMTKEEIKQMLIEGNFLS</sequence>
<reference evidence="3 4" key="1">
    <citation type="submission" date="2020-08" db="EMBL/GenBank/DDBJ databases">
        <title>A Genomic Blueprint of the Chicken Gut Microbiome.</title>
        <authorList>
            <person name="Gilroy R."/>
            <person name="Ravi A."/>
            <person name="Getino M."/>
            <person name="Pursley I."/>
            <person name="Horton D.L."/>
            <person name="Alikhan N.-F."/>
            <person name="Baker D."/>
            <person name="Gharbi K."/>
            <person name="Hall N."/>
            <person name="Watson M."/>
            <person name="Adriaenssens E.M."/>
            <person name="Foster-Nyarko E."/>
            <person name="Jarju S."/>
            <person name="Secka A."/>
            <person name="Antonio M."/>
            <person name="Oren A."/>
            <person name="Chaudhuri R."/>
            <person name="La Ragione R.M."/>
            <person name="Hildebrand F."/>
            <person name="Pallen M.J."/>
        </authorList>
    </citation>
    <scope>NUCLEOTIDE SEQUENCE [LARGE SCALE GENOMIC DNA]</scope>
    <source>
        <strain evidence="3 4">Sa2BUA9</strain>
    </source>
</reference>
<name>A0ABR8R8Q0_9BACI</name>
<comment type="caution">
    <text evidence="3">The sequence shown here is derived from an EMBL/GenBank/DDBJ whole genome shotgun (WGS) entry which is preliminary data.</text>
</comment>